<dbReference type="Proteomes" id="UP000014680">
    <property type="component" value="Unassembled WGS sequence"/>
</dbReference>
<evidence type="ECO:0000256" key="2">
    <source>
        <dbReference type="SAM" id="MobiDB-lite"/>
    </source>
</evidence>
<dbReference type="GeneID" id="14893468"/>
<dbReference type="KEGG" id="eiv:EIN_047320"/>
<evidence type="ECO:0000313" key="4">
    <source>
        <dbReference type="Proteomes" id="UP000014680"/>
    </source>
</evidence>
<sequence length="116" mass="13757">MATPVNVTIPLEDYITLRLVHNQLETARKQHKILLEERVKKRKEIEDIQLKLESKRKEIQTTTRELASLRGECEIEKQKIILISKMPRPLELHHKKQKKLVRNDKTSKIVTEKETN</sequence>
<keyword evidence="4" id="KW-1185">Reference proteome</keyword>
<keyword evidence="1" id="KW-0175">Coiled coil</keyword>
<evidence type="ECO:0000313" key="3">
    <source>
        <dbReference type="EMBL" id="ELP94439.1"/>
    </source>
</evidence>
<gene>
    <name evidence="3" type="ORF">EIN_047320</name>
</gene>
<dbReference type="AlphaFoldDB" id="A0A0A1UDB6"/>
<dbReference type="VEuPathDB" id="AmoebaDB:EIN_047320"/>
<evidence type="ECO:0000256" key="1">
    <source>
        <dbReference type="SAM" id="Coils"/>
    </source>
</evidence>
<feature type="compositionally biased region" description="Basic and acidic residues" evidence="2">
    <location>
        <begin position="101"/>
        <end position="116"/>
    </location>
</feature>
<dbReference type="EMBL" id="KB206215">
    <property type="protein sequence ID" value="ELP94439.1"/>
    <property type="molecule type" value="Genomic_DNA"/>
</dbReference>
<reference evidence="3 4" key="1">
    <citation type="submission" date="2012-10" db="EMBL/GenBank/DDBJ databases">
        <authorList>
            <person name="Zafar N."/>
            <person name="Inman J."/>
            <person name="Hall N."/>
            <person name="Lorenzi H."/>
            <person name="Caler E."/>
        </authorList>
    </citation>
    <scope>NUCLEOTIDE SEQUENCE [LARGE SCALE GENOMIC DNA]</scope>
    <source>
        <strain evidence="3 4">IP1</strain>
    </source>
</reference>
<feature type="region of interest" description="Disordered" evidence="2">
    <location>
        <begin position="93"/>
        <end position="116"/>
    </location>
</feature>
<protein>
    <submittedName>
        <fullName evidence="3">Uncharacterized protein</fullName>
    </submittedName>
</protein>
<name>A0A0A1UDB6_ENTIV</name>
<proteinExistence type="predicted"/>
<feature type="coiled-coil region" evidence="1">
    <location>
        <begin position="24"/>
        <end position="79"/>
    </location>
</feature>
<accession>A0A0A1UDB6</accession>
<organism evidence="3 4">
    <name type="scientific">Entamoeba invadens IP1</name>
    <dbReference type="NCBI Taxonomy" id="370355"/>
    <lineage>
        <taxon>Eukaryota</taxon>
        <taxon>Amoebozoa</taxon>
        <taxon>Evosea</taxon>
        <taxon>Archamoebae</taxon>
        <taxon>Mastigamoebida</taxon>
        <taxon>Entamoebidae</taxon>
        <taxon>Entamoeba</taxon>
    </lineage>
</organism>
<dbReference type="RefSeq" id="XP_004261210.1">
    <property type="nucleotide sequence ID" value="XM_004261162.1"/>
</dbReference>